<dbReference type="EMBL" id="JASBWT010000003">
    <property type="protein sequence ID" value="KAJ9106294.1"/>
    <property type="molecule type" value="Genomic_DNA"/>
</dbReference>
<name>A0ACC2W4U9_9TREE</name>
<evidence type="ECO:0000313" key="2">
    <source>
        <dbReference type="Proteomes" id="UP001227268"/>
    </source>
</evidence>
<reference evidence="1" key="1">
    <citation type="submission" date="2023-04" db="EMBL/GenBank/DDBJ databases">
        <title>Draft Genome sequencing of Naganishia species isolated from polar environments using Oxford Nanopore Technology.</title>
        <authorList>
            <person name="Leo P."/>
            <person name="Venkateswaran K."/>
        </authorList>
    </citation>
    <scope>NUCLEOTIDE SEQUENCE</scope>
    <source>
        <strain evidence="1">MNA-CCFEE 5423</strain>
    </source>
</reference>
<organism evidence="1 2">
    <name type="scientific">Naganishia friedmannii</name>
    <dbReference type="NCBI Taxonomy" id="89922"/>
    <lineage>
        <taxon>Eukaryota</taxon>
        <taxon>Fungi</taxon>
        <taxon>Dikarya</taxon>
        <taxon>Basidiomycota</taxon>
        <taxon>Agaricomycotina</taxon>
        <taxon>Tremellomycetes</taxon>
        <taxon>Filobasidiales</taxon>
        <taxon>Filobasidiaceae</taxon>
        <taxon>Naganishia</taxon>
    </lineage>
</organism>
<comment type="caution">
    <text evidence="1">The sequence shown here is derived from an EMBL/GenBank/DDBJ whole genome shotgun (WGS) entry which is preliminary data.</text>
</comment>
<sequence>MSRRLDLSKFRGGSDSEEEEGAFAPPRKPPVLLDALKQQTFSHGVRKKTKKEIEKENEERKRVEEEKAAAIAFAEFEEAFNGDGADTAPRGGTSSRRPGGDYPPRGPRSAGGGGFVRAGVTYPQICNVTTGDGSGPSAYQPPARQIPTGPSRRGVSSNFRSPSPEPLKPKPKGKRAMDSFLEEIKRLLTAITQTSLLLVLLVQTTNLYISNLPSGISEESLGMFFAKLGPIGAVKIMWPRGDEDTSIGAHMTTSRRAKAGLSGFVAYMKRKDAEVAVKDLDGFDWGGCILRVGWSKMIRLPVRPIYEVKNTRDERHRSRSPRRDRRSRSRSLNRSPPRQGYHQYCSIRHTSRSPEPRRADPRHNARDHDHPDQRRGRSPSRSSEDSWSASSRSRSPGVRSRPVKKSRHTVILDKMLSKIGPEKEQFITAVAQKVKSHGTKFEEVLRDRESQNAKFEFLRNMDLPEYHFYQLCLDSRYRLPSPPPDTFTDDGRAELYSSDSAEDSEKERARKGTLGKIARKRFESGLRAMTGNREEIARLMEFAMVHADAAEEASPLPNVWRYRHALETRLPAVIEHLADLHRSLVAYAGRLSGESFKSQVIFVIEIWENWIVFTPQITEVMRSILNGGSANPEDADTQANQNSTIQDKRTENSAPILSSKFKTGGFKKAFVPVDIDVTPFDPLATAPAVIDGDLDGEAMEMDLDGEDMEMDDDIDGVAIDSAEDEDLDGEAIEE</sequence>
<keyword evidence="2" id="KW-1185">Reference proteome</keyword>
<accession>A0ACC2W4U9</accession>
<dbReference type="Proteomes" id="UP001227268">
    <property type="component" value="Unassembled WGS sequence"/>
</dbReference>
<proteinExistence type="predicted"/>
<evidence type="ECO:0000313" key="1">
    <source>
        <dbReference type="EMBL" id="KAJ9106294.1"/>
    </source>
</evidence>
<gene>
    <name evidence="1" type="ORF">QFC21_001439</name>
</gene>
<protein>
    <submittedName>
        <fullName evidence="1">Uncharacterized protein</fullName>
    </submittedName>
</protein>